<feature type="signal peptide" evidence="1">
    <location>
        <begin position="1"/>
        <end position="38"/>
    </location>
</feature>
<feature type="chain" id="PRO_5046823767" description="F0F1 ATP synthase" evidence="1">
    <location>
        <begin position="39"/>
        <end position="283"/>
    </location>
</feature>
<gene>
    <name evidence="2" type="ORF">QZM52_04340</name>
</gene>
<proteinExistence type="predicted"/>
<evidence type="ECO:0000256" key="1">
    <source>
        <dbReference type="SAM" id="SignalP"/>
    </source>
</evidence>
<dbReference type="Proteomes" id="UP001171606">
    <property type="component" value="Unassembled WGS sequence"/>
</dbReference>
<protein>
    <recommendedName>
        <fullName evidence="4">F0F1 ATP synthase</fullName>
    </recommendedName>
</protein>
<keyword evidence="3" id="KW-1185">Reference proteome</keyword>
<comment type="caution">
    <text evidence="2">The sequence shown here is derived from an EMBL/GenBank/DDBJ whole genome shotgun (WGS) entry which is preliminary data.</text>
</comment>
<evidence type="ECO:0008006" key="4">
    <source>
        <dbReference type="Google" id="ProtNLM"/>
    </source>
</evidence>
<evidence type="ECO:0000313" key="3">
    <source>
        <dbReference type="Proteomes" id="UP001171606"/>
    </source>
</evidence>
<keyword evidence="1" id="KW-0732">Signal</keyword>
<accession>A0ABT8P606</accession>
<dbReference type="RefSeq" id="WP_301754696.1">
    <property type="nucleotide sequence ID" value="NZ_JAUJSQ010000001.1"/>
</dbReference>
<organism evidence="2 3">
    <name type="scientific">Burkholderia metallica</name>
    <dbReference type="NCBI Taxonomy" id="488729"/>
    <lineage>
        <taxon>Bacteria</taxon>
        <taxon>Pseudomonadati</taxon>
        <taxon>Pseudomonadota</taxon>
        <taxon>Betaproteobacteria</taxon>
        <taxon>Burkholderiales</taxon>
        <taxon>Burkholderiaceae</taxon>
        <taxon>Burkholderia</taxon>
        <taxon>Burkholderia cepacia complex</taxon>
    </lineage>
</organism>
<evidence type="ECO:0000313" key="2">
    <source>
        <dbReference type="EMBL" id="MDN7930519.1"/>
    </source>
</evidence>
<sequence>MIGKSKLDRFHAGRSVRKNPHGTPLLCSLLLASAPCFAGINQGTYFPPTNPTGNVINIDYDFPASRPARYFDKLETSFTFNKLNSNPIGTRFVATQFWLDPTNGVGGGDTIYIGINPTVQSYGYGGQAHFSYFGKNAGQLYNSNCAKGADGGSGITCALNLPTTQGYTYHLTATLIESTAQHAVLSGTVDVLDGAGDPVQTVEIGKFEILRGNMALSYPGSWVEGSSDPCTSLVKTGITFSPLLVTYFNTGGKDKYTSPINTVSSNKCGVNATPVGVRMDYGR</sequence>
<reference evidence="2" key="1">
    <citation type="submission" date="2023-07" db="EMBL/GenBank/DDBJ databases">
        <title>A collection of bacterial strains from the Burkholderia cepacia Research Laboratory and Repository.</title>
        <authorList>
            <person name="Lipuma J."/>
            <person name="Spilker T."/>
            <person name="Caverly L."/>
        </authorList>
    </citation>
    <scope>NUCLEOTIDE SEQUENCE</scope>
    <source>
        <strain evidence="2">AU42020</strain>
    </source>
</reference>
<name>A0ABT8P606_9BURK</name>
<dbReference type="EMBL" id="JAUJSQ010000001">
    <property type="protein sequence ID" value="MDN7930519.1"/>
    <property type="molecule type" value="Genomic_DNA"/>
</dbReference>